<dbReference type="STRING" id="375175.AYR53_08500"/>
<keyword evidence="4 5" id="KW-0413">Isomerase</keyword>
<dbReference type="FunFam" id="3.30.2350.10:FF:000011">
    <property type="entry name" value="tRNA pseudouridine synthase B"/>
    <property type="match status" value="1"/>
</dbReference>
<dbReference type="Pfam" id="PF01509">
    <property type="entry name" value="TruB_N"/>
    <property type="match status" value="1"/>
</dbReference>
<dbReference type="Gene3D" id="3.30.2350.10">
    <property type="entry name" value="Pseudouridine synthase"/>
    <property type="match status" value="1"/>
</dbReference>
<dbReference type="InterPro" id="IPR002501">
    <property type="entry name" value="PsdUridine_synth_N"/>
</dbReference>
<dbReference type="AlphaFoldDB" id="A0A192H488"/>
<proteinExistence type="inferred from homology"/>
<dbReference type="GeneID" id="42982295"/>
<keyword evidence="3 5" id="KW-0819">tRNA processing</keyword>
<evidence type="ECO:0000313" key="7">
    <source>
        <dbReference type="Proteomes" id="UP000078582"/>
    </source>
</evidence>
<dbReference type="EMBL" id="CP014873">
    <property type="protein sequence ID" value="ANK62786.1"/>
    <property type="molecule type" value="Genomic_DNA"/>
</dbReference>
<dbReference type="CDD" id="cd02573">
    <property type="entry name" value="PseudoU_synth_EcTruB"/>
    <property type="match status" value="1"/>
</dbReference>
<comment type="catalytic activity">
    <reaction evidence="1 5">
        <text>uridine(55) in tRNA = pseudouridine(55) in tRNA</text>
        <dbReference type="Rhea" id="RHEA:42532"/>
        <dbReference type="Rhea" id="RHEA-COMP:10101"/>
        <dbReference type="Rhea" id="RHEA-COMP:10102"/>
        <dbReference type="ChEBI" id="CHEBI:65314"/>
        <dbReference type="ChEBI" id="CHEBI:65315"/>
        <dbReference type="EC" id="5.4.99.25"/>
    </reaction>
</comment>
<protein>
    <recommendedName>
        <fullName evidence="5">tRNA pseudouridine synthase B</fullName>
        <ecNumber evidence="5">5.4.99.25</ecNumber>
    </recommendedName>
    <alternativeName>
        <fullName evidence="5">tRNA pseudouridine(55) synthase</fullName>
        <shortName evidence="5">Psi55 synthase</shortName>
    </alternativeName>
    <alternativeName>
        <fullName evidence="5">tRNA pseudouridylate synthase</fullName>
    </alternativeName>
    <alternativeName>
        <fullName evidence="5">tRNA-uridine isomerase</fullName>
    </alternativeName>
</protein>
<comment type="function">
    <text evidence="5">Responsible for synthesis of pseudouridine from uracil-55 in the psi GC loop of transfer RNAs.</text>
</comment>
<accession>A0A192H488</accession>
<dbReference type="InterPro" id="IPR020103">
    <property type="entry name" value="PsdUridine_synth_cat_dom_sf"/>
</dbReference>
<evidence type="ECO:0000256" key="4">
    <source>
        <dbReference type="ARBA" id="ARBA00023235"/>
    </source>
</evidence>
<dbReference type="GO" id="GO:1990481">
    <property type="term" value="P:mRNA pseudouridine synthesis"/>
    <property type="evidence" value="ECO:0007669"/>
    <property type="project" value="TreeGrafter"/>
</dbReference>
<dbReference type="NCBIfam" id="TIGR00431">
    <property type="entry name" value="TruB"/>
    <property type="match status" value="1"/>
</dbReference>
<dbReference type="GO" id="GO:0003723">
    <property type="term" value="F:RNA binding"/>
    <property type="evidence" value="ECO:0007669"/>
    <property type="project" value="InterPro"/>
</dbReference>
<evidence type="ECO:0000313" key="6">
    <source>
        <dbReference type="EMBL" id="ANK62786.1"/>
    </source>
</evidence>
<evidence type="ECO:0000256" key="5">
    <source>
        <dbReference type="HAMAP-Rule" id="MF_01080"/>
    </source>
</evidence>
<name>A0A192H488_9LACO</name>
<dbReference type="RefSeq" id="WP_068224620.1">
    <property type="nucleotide sequence ID" value="NZ_CP014623.1"/>
</dbReference>
<dbReference type="InterPro" id="IPR014780">
    <property type="entry name" value="tRNA_psdUridine_synth_TruB"/>
</dbReference>
<comment type="similarity">
    <text evidence="2 5">Belongs to the pseudouridine synthase TruB family. Type 1 subfamily.</text>
</comment>
<dbReference type="PANTHER" id="PTHR13767:SF2">
    <property type="entry name" value="PSEUDOURIDYLATE SYNTHASE TRUB1"/>
    <property type="match status" value="1"/>
</dbReference>
<feature type="active site" description="Nucleophile" evidence="5">
    <location>
        <position position="38"/>
    </location>
</feature>
<dbReference type="Proteomes" id="UP000078582">
    <property type="component" value="Chromosome"/>
</dbReference>
<dbReference type="Pfam" id="PF16198">
    <property type="entry name" value="TruB_C_2"/>
    <property type="match status" value="1"/>
</dbReference>
<sequence length="305" mass="33691">MDGILPLYKPRGMTSRQCDSKVRHILKTRKVGHGGTLDPNVDGVLPICIGKATKVVDYLVGSGKVYQGEVTLGFATTTEDLDGEVIATKAVAAAPSNEVIDQTLHQFTGTITQTPPMYSAIKVNGRRLYDYARAGETVERPKRQVTITDFKRLNEPQYDEQAKTVKFKFEVSCSKGTYVRTLAVDVGVKLGYPAVMSALTRTYSGGFALADTISLEALTDLVEKQQSLTALRPLDYALRHYPAVDLTIEQWHQVQNGAFLPAEIFSMVADEASVAVRFEGSIKALYHQSQYPNLYKPEKMFSVEN</sequence>
<evidence type="ECO:0000256" key="2">
    <source>
        <dbReference type="ARBA" id="ARBA00005642"/>
    </source>
</evidence>
<evidence type="ECO:0000256" key="3">
    <source>
        <dbReference type="ARBA" id="ARBA00022694"/>
    </source>
</evidence>
<dbReference type="OrthoDB" id="9802309at2"/>
<dbReference type="PANTHER" id="PTHR13767">
    <property type="entry name" value="TRNA-PSEUDOURIDINE SYNTHASE"/>
    <property type="match status" value="1"/>
</dbReference>
<dbReference type="SUPFAM" id="SSF55120">
    <property type="entry name" value="Pseudouridine synthase"/>
    <property type="match status" value="1"/>
</dbReference>
<keyword evidence="7" id="KW-1185">Reference proteome</keyword>
<organism evidence="6 7">
    <name type="scientific">Loigolactobacillus backii</name>
    <dbReference type="NCBI Taxonomy" id="375175"/>
    <lineage>
        <taxon>Bacteria</taxon>
        <taxon>Bacillati</taxon>
        <taxon>Bacillota</taxon>
        <taxon>Bacilli</taxon>
        <taxon>Lactobacillales</taxon>
        <taxon>Lactobacillaceae</taxon>
        <taxon>Loigolactobacillus</taxon>
    </lineage>
</organism>
<reference evidence="6 7" key="1">
    <citation type="submission" date="2016-03" db="EMBL/GenBank/DDBJ databases">
        <title>Pediococcus and Lactobacillus from brewery environment - whole genome sequencing and assembly.</title>
        <authorList>
            <person name="Behr J."/>
            <person name="Geissler A.J."/>
            <person name="Vogel R.F."/>
        </authorList>
    </citation>
    <scope>NUCLEOTIDE SEQUENCE [LARGE SCALE GENOMIC DNA]</scope>
    <source>
        <strain evidence="6 7">TMW 1.1989</strain>
    </source>
</reference>
<dbReference type="InterPro" id="IPR032819">
    <property type="entry name" value="TruB_C"/>
</dbReference>
<dbReference type="KEGG" id="lbt:AYR52_04895"/>
<dbReference type="GO" id="GO:0031119">
    <property type="term" value="P:tRNA pseudouridine synthesis"/>
    <property type="evidence" value="ECO:0007669"/>
    <property type="project" value="UniProtKB-UniRule"/>
</dbReference>
<dbReference type="HAMAP" id="MF_01080">
    <property type="entry name" value="TruB_bact"/>
    <property type="match status" value="1"/>
</dbReference>
<gene>
    <name evidence="5" type="primary">truB</name>
    <name evidence="6" type="ORF">AYR53_08500</name>
</gene>
<dbReference type="EC" id="5.4.99.25" evidence="5"/>
<evidence type="ECO:0000256" key="1">
    <source>
        <dbReference type="ARBA" id="ARBA00000385"/>
    </source>
</evidence>
<dbReference type="GO" id="GO:0160148">
    <property type="term" value="F:tRNA pseudouridine(55) synthase activity"/>
    <property type="evidence" value="ECO:0007669"/>
    <property type="project" value="UniProtKB-EC"/>
</dbReference>